<name>A0ABR7ZY67_9CYAN</name>
<dbReference type="Gene3D" id="2.70.170.10">
    <property type="entry name" value="Neurotransmitter-gated ion-channel ligand-binding domain"/>
    <property type="match status" value="1"/>
</dbReference>
<proteinExistence type="inferred from homology"/>
<feature type="transmembrane region" description="Helical" evidence="4">
    <location>
        <begin position="717"/>
        <end position="739"/>
    </location>
</feature>
<dbReference type="PANTHER" id="PTHR47151:SF2">
    <property type="entry name" value="AMINO ACID BINDING PROTEIN"/>
    <property type="match status" value="1"/>
</dbReference>
<accession>A0ABR7ZY67</accession>
<keyword evidence="2" id="KW-0732">Signal</keyword>
<keyword evidence="7" id="KW-1185">Reference proteome</keyword>
<feature type="coiled-coil region" evidence="3">
    <location>
        <begin position="380"/>
        <end position="407"/>
    </location>
</feature>
<keyword evidence="4" id="KW-1133">Transmembrane helix</keyword>
<keyword evidence="4" id="KW-0812">Transmembrane</keyword>
<comment type="similarity">
    <text evidence="1">Belongs to the leucine-binding protein family.</text>
</comment>
<feature type="transmembrane region" description="Helical" evidence="4">
    <location>
        <begin position="759"/>
        <end position="778"/>
    </location>
</feature>
<evidence type="ECO:0000259" key="5">
    <source>
        <dbReference type="Pfam" id="PF13458"/>
    </source>
</evidence>
<keyword evidence="4" id="KW-0472">Membrane</keyword>
<dbReference type="Gene3D" id="1.20.58.390">
    <property type="entry name" value="Neurotransmitter-gated ion-channel transmembrane domain"/>
    <property type="match status" value="1"/>
</dbReference>
<dbReference type="InterPro" id="IPR028081">
    <property type="entry name" value="Leu-bd"/>
</dbReference>
<dbReference type="Pfam" id="PF13458">
    <property type="entry name" value="Peripla_BP_6"/>
    <property type="match status" value="1"/>
</dbReference>
<dbReference type="InterPro" id="IPR038050">
    <property type="entry name" value="Neuro_actylchol_rec"/>
</dbReference>
<dbReference type="Gene3D" id="3.40.50.2300">
    <property type="match status" value="2"/>
</dbReference>
<reference evidence="6 7" key="1">
    <citation type="journal article" date="2020" name="ISME J.">
        <title>Comparative genomics reveals insights into cyanobacterial evolution and habitat adaptation.</title>
        <authorList>
            <person name="Chen M.Y."/>
            <person name="Teng W.K."/>
            <person name="Zhao L."/>
            <person name="Hu C.X."/>
            <person name="Zhou Y.K."/>
            <person name="Han B.P."/>
            <person name="Song L.R."/>
            <person name="Shu W.S."/>
        </authorList>
    </citation>
    <scope>NUCLEOTIDE SEQUENCE [LARGE SCALE GENOMIC DNA]</scope>
    <source>
        <strain evidence="6 7">FACHB-723</strain>
    </source>
</reference>
<evidence type="ECO:0000256" key="2">
    <source>
        <dbReference type="ARBA" id="ARBA00022729"/>
    </source>
</evidence>
<gene>
    <name evidence="6" type="ORF">H6F41_11300</name>
</gene>
<dbReference type="RefSeq" id="WP_190403574.1">
    <property type="nucleotide sequence ID" value="NZ_JACJQB010000021.1"/>
</dbReference>
<dbReference type="SUPFAM" id="SSF53822">
    <property type="entry name" value="Periplasmic binding protein-like I"/>
    <property type="match status" value="1"/>
</dbReference>
<evidence type="ECO:0000256" key="4">
    <source>
        <dbReference type="SAM" id="Phobius"/>
    </source>
</evidence>
<feature type="transmembrane region" description="Helical" evidence="4">
    <location>
        <begin position="33"/>
        <end position="54"/>
    </location>
</feature>
<sequence>MRRRNAPPLNYYGFLAFGGLMQLGLRFLKMRHWVRFIALTLSALLLVLSIGGLFPQSSVAQSQEIAIAVSVPLSGDGANGGQEIVDSIKLYIDSTNRDGGINGRPLKLLLFDDKGSVETVKQVAPEIVKSNAVIVLGHRSSDASITAGNIYQEGKLPAITGTANSEKVTKDRPYYFRMVYTNNALAQTLSIYAQQVLQFKTASIIYDQASKNEQSQSEVLKAAFEKNGNGKIQRTWGIDSDPNNRKQSVQTIVDELAAEPEAGLIFLPLTKEDVAEDFLVALKRKGIKNPIFSEQALGRESFAKRFEKYDEEKNNIGFFTDGMYVASPILFDSAGADAQDFLNAYEQAYNKPPSYLGAKFYEAAIAAVDAIRKVNPKATADSLISDREQVRAELEKLNNRKVGLRGLTGLLYFNANRNSDQPVRLAQFENHRLVSAAQQFTPISNPERLELAKETQAGNIVQSGEQYFWRQRVVYAGLDLNKMNRIDKSSFTADFYVWFRYNGNDEPTEIQFPDAVSNSVNPNAPVFDPKAPIKAELVNGLKYRLYRVRGEFRNSFDFRDYPFDSQRLTLRFDNPNLSTDRLIYAIDRVGLKLPKPEALERQPFQGLQLWNFKDITYFQDSSRSTSTQGDPDLLQANAQVEYPGLSVRMSFQRKTLVFLSKNLLPLILLSLLTYCCLFFPYTMFVPRTMAPASALLSGIVLLLSFNNQLPEVGYTVALEYVFYVYFSLCLLPIVVTVIGTKLERDGRTKAFRLLNIGSWILYPAIMIATIASYAIAYGSRL</sequence>
<evidence type="ECO:0000256" key="1">
    <source>
        <dbReference type="ARBA" id="ARBA00010062"/>
    </source>
</evidence>
<dbReference type="Proteomes" id="UP000642094">
    <property type="component" value="Unassembled WGS sequence"/>
</dbReference>
<evidence type="ECO:0000256" key="3">
    <source>
        <dbReference type="SAM" id="Coils"/>
    </source>
</evidence>
<feature type="domain" description="Leucine-binding protein" evidence="5">
    <location>
        <begin position="64"/>
        <end position="429"/>
    </location>
</feature>
<dbReference type="InterPro" id="IPR028082">
    <property type="entry name" value="Peripla_BP_I"/>
</dbReference>
<evidence type="ECO:0000313" key="6">
    <source>
        <dbReference type="EMBL" id="MBD2188725.1"/>
    </source>
</evidence>
<keyword evidence="3" id="KW-0175">Coiled coil</keyword>
<protein>
    <submittedName>
        <fullName evidence="6">ABC transporter substrate-binding protein</fullName>
    </submittedName>
</protein>
<organism evidence="6 7">
    <name type="scientific">Pseudanabaena mucicola FACHB-723</name>
    <dbReference type="NCBI Taxonomy" id="2692860"/>
    <lineage>
        <taxon>Bacteria</taxon>
        <taxon>Bacillati</taxon>
        <taxon>Cyanobacteriota</taxon>
        <taxon>Cyanophyceae</taxon>
        <taxon>Pseudanabaenales</taxon>
        <taxon>Pseudanabaenaceae</taxon>
        <taxon>Pseudanabaena</taxon>
    </lineage>
</organism>
<evidence type="ECO:0000313" key="7">
    <source>
        <dbReference type="Proteomes" id="UP000642094"/>
    </source>
</evidence>
<dbReference type="PANTHER" id="PTHR47151">
    <property type="entry name" value="LEU/ILE/VAL-BINDING ABC TRANSPORTER SUBUNIT"/>
    <property type="match status" value="1"/>
</dbReference>
<comment type="caution">
    <text evidence="6">The sequence shown here is derived from an EMBL/GenBank/DDBJ whole genome shotgun (WGS) entry which is preliminary data.</text>
</comment>
<dbReference type="InterPro" id="IPR036734">
    <property type="entry name" value="Neur_chan_lig-bd_sf"/>
</dbReference>
<dbReference type="EMBL" id="JACJQB010000021">
    <property type="protein sequence ID" value="MBD2188725.1"/>
    <property type="molecule type" value="Genomic_DNA"/>
</dbReference>
<feature type="transmembrane region" description="Helical" evidence="4">
    <location>
        <begin position="688"/>
        <end position="705"/>
    </location>
</feature>
<feature type="transmembrane region" description="Helical" evidence="4">
    <location>
        <begin position="663"/>
        <end position="682"/>
    </location>
</feature>